<dbReference type="Pfam" id="PF02493">
    <property type="entry name" value="MORN"/>
    <property type="match status" value="5"/>
</dbReference>
<reference evidence="4 5" key="1">
    <citation type="submission" date="2020-02" db="EMBL/GenBank/DDBJ databases">
        <authorList>
            <person name="Ferguson B K."/>
        </authorList>
    </citation>
    <scope>NUCLEOTIDE SEQUENCE [LARGE SCALE GENOMIC DNA]</scope>
</reference>
<dbReference type="InterPro" id="IPR036770">
    <property type="entry name" value="Ankyrin_rpt-contain_sf"/>
</dbReference>
<dbReference type="SMART" id="SM00698">
    <property type="entry name" value="MORN"/>
    <property type="match status" value="5"/>
</dbReference>
<dbReference type="AlphaFoldDB" id="A0A6H5HSY8"/>
<evidence type="ECO:0000313" key="5">
    <source>
        <dbReference type="Proteomes" id="UP000479190"/>
    </source>
</evidence>
<dbReference type="OrthoDB" id="270720at2759"/>
<proteinExistence type="predicted"/>
<dbReference type="PANTHER" id="PTHR24119:SF0">
    <property type="entry name" value="ACYL-COA-BINDING DOMAIN-CONTAINING PROTEIN 6"/>
    <property type="match status" value="1"/>
</dbReference>
<feature type="repeat" description="ANK" evidence="3">
    <location>
        <begin position="349"/>
        <end position="377"/>
    </location>
</feature>
<name>A0A6H5HSY8_9HYME</name>
<feature type="repeat" description="ANK" evidence="3">
    <location>
        <begin position="202"/>
        <end position="234"/>
    </location>
</feature>
<dbReference type="SMART" id="SM00248">
    <property type="entry name" value="ANK"/>
    <property type="match status" value="7"/>
</dbReference>
<keyword evidence="2" id="KW-0446">Lipid-binding</keyword>
<protein>
    <submittedName>
        <fullName evidence="4">Uncharacterized protein</fullName>
    </submittedName>
</protein>
<accession>A0A6H5HSY8</accession>
<dbReference type="Proteomes" id="UP000479190">
    <property type="component" value="Unassembled WGS sequence"/>
</dbReference>
<evidence type="ECO:0000313" key="4">
    <source>
        <dbReference type="EMBL" id="CAB0027891.1"/>
    </source>
</evidence>
<evidence type="ECO:0000256" key="2">
    <source>
        <dbReference type="ARBA" id="ARBA00023121"/>
    </source>
</evidence>
<dbReference type="SUPFAM" id="SSF82185">
    <property type="entry name" value="Histone H3 K4-specific methyltransferase SET7/9 N-terminal domain"/>
    <property type="match status" value="1"/>
</dbReference>
<organism evidence="4 5">
    <name type="scientific">Trichogramma brassicae</name>
    <dbReference type="NCBI Taxonomy" id="86971"/>
    <lineage>
        <taxon>Eukaryota</taxon>
        <taxon>Metazoa</taxon>
        <taxon>Ecdysozoa</taxon>
        <taxon>Arthropoda</taxon>
        <taxon>Hexapoda</taxon>
        <taxon>Insecta</taxon>
        <taxon>Pterygota</taxon>
        <taxon>Neoptera</taxon>
        <taxon>Endopterygota</taxon>
        <taxon>Hymenoptera</taxon>
        <taxon>Apocrita</taxon>
        <taxon>Proctotrupomorpha</taxon>
        <taxon>Chalcidoidea</taxon>
        <taxon>Trichogrammatidae</taxon>
        <taxon>Trichogramma</taxon>
    </lineage>
</organism>
<evidence type="ECO:0000256" key="3">
    <source>
        <dbReference type="PROSITE-ProRule" id="PRU00023"/>
    </source>
</evidence>
<evidence type="ECO:0000256" key="1">
    <source>
        <dbReference type="ARBA" id="ARBA00022737"/>
    </source>
</evidence>
<dbReference type="InterPro" id="IPR003409">
    <property type="entry name" value="MORN"/>
</dbReference>
<keyword evidence="5" id="KW-1185">Reference proteome</keyword>
<dbReference type="GO" id="GO:0000062">
    <property type="term" value="F:fatty-acyl-CoA binding"/>
    <property type="evidence" value="ECO:0007669"/>
    <property type="project" value="TreeGrafter"/>
</dbReference>
<dbReference type="PROSITE" id="PS50297">
    <property type="entry name" value="ANK_REP_REGION"/>
    <property type="match status" value="4"/>
</dbReference>
<dbReference type="Pfam" id="PF12796">
    <property type="entry name" value="Ank_2"/>
    <property type="match status" value="2"/>
</dbReference>
<dbReference type="PANTHER" id="PTHR24119">
    <property type="entry name" value="ACYL-COA-BINDING DOMAIN-CONTAINING PROTEIN 6"/>
    <property type="match status" value="1"/>
</dbReference>
<sequence>MMYYWPGDESDESFHGEIESKECDDYDSKEVDRLNQEKLERLKSLRETVNWKSKEKRCEFLRQVYPLFGQWKGKHPDLRHIFRKEEIDHLLADSIDYLSGTWTYSGEAFFDFLVDIGYKDEPDVDEDGKPLLRRTTAVHRAAKQGNYDCVDELFKIYCRFDVNYIDDSGLSHFHVACQSGYEDIVKKFLEFGQDVNCLVQKTGDSPLHLALAKDEIEVIKLLLRNGADPNVINLEGLSPLHIMCVRYDDDDDLEEMIFEICDDIQQTVQIDARGKFDNTPLHWALSCNYKKMVESLLKRGANPNLANVDGSTPLHFICKKFYYDDLAEIFFKINDDKHQSIEVDAQDKLGRTPLQWAVANFKPDAVELLLDHGADLSSFIFPTANDFRVMFNTENDSSFNFKLRLASGALAVIERLEKRGYEMDRKDVLTILALFAKGKLIYQGEWRAGKRHGIGVLVRVDRQSGAKRVLYAGCWREGKRHGFGVRYYPDGSSYQGYFRDNLRHGYGRMQWADRRYEGAWKDDLQHGVGLLLDASGNRYKGQFVRGRKHGRGSYHHLASGQLQCGEWANDSCISSVVRDASFRQHARAPTPYPIPPILEERLHEDSTVSSEPLLCSPKCPGRARDLCGNRL</sequence>
<dbReference type="InterPro" id="IPR002110">
    <property type="entry name" value="Ankyrin_rpt"/>
</dbReference>
<feature type="repeat" description="ANK" evidence="3">
    <location>
        <begin position="168"/>
        <end position="196"/>
    </location>
</feature>
<dbReference type="SUPFAM" id="SSF48403">
    <property type="entry name" value="Ankyrin repeat"/>
    <property type="match status" value="1"/>
</dbReference>
<dbReference type="PRINTS" id="PR01415">
    <property type="entry name" value="ANKYRIN"/>
</dbReference>
<gene>
    <name evidence="4" type="ORF">TBRA_LOCUS121</name>
</gene>
<feature type="repeat" description="ANK" evidence="3">
    <location>
        <begin position="276"/>
        <end position="308"/>
    </location>
</feature>
<keyword evidence="1" id="KW-0677">Repeat</keyword>
<keyword evidence="3" id="KW-0040">ANK repeat</keyword>
<dbReference type="EMBL" id="CADCXV010000014">
    <property type="protein sequence ID" value="CAB0027891.1"/>
    <property type="molecule type" value="Genomic_DNA"/>
</dbReference>
<dbReference type="Gene3D" id="2.20.110.10">
    <property type="entry name" value="Histone H3 K4-specific methyltransferase SET7/9 N-terminal domain"/>
    <property type="match status" value="2"/>
</dbReference>
<dbReference type="PROSITE" id="PS50088">
    <property type="entry name" value="ANK_REPEAT"/>
    <property type="match status" value="4"/>
</dbReference>
<dbReference type="Gene3D" id="1.25.40.20">
    <property type="entry name" value="Ankyrin repeat-containing domain"/>
    <property type="match status" value="2"/>
</dbReference>